<keyword evidence="12" id="KW-1185">Reference proteome</keyword>
<dbReference type="GO" id="GO:0005634">
    <property type="term" value="C:nucleus"/>
    <property type="evidence" value="ECO:0007669"/>
    <property type="project" value="UniProtKB-SubCell"/>
</dbReference>
<organism evidence="11 12">
    <name type="scientific">Suricata suricatta</name>
    <name type="common">Meerkat</name>
    <dbReference type="NCBI Taxonomy" id="37032"/>
    <lineage>
        <taxon>Eukaryota</taxon>
        <taxon>Metazoa</taxon>
        <taxon>Chordata</taxon>
        <taxon>Craniata</taxon>
        <taxon>Vertebrata</taxon>
        <taxon>Euteleostomi</taxon>
        <taxon>Mammalia</taxon>
        <taxon>Eutheria</taxon>
        <taxon>Laurasiatheria</taxon>
        <taxon>Carnivora</taxon>
        <taxon>Feliformia</taxon>
        <taxon>Herpestidae</taxon>
        <taxon>Suricata</taxon>
    </lineage>
</organism>
<evidence type="ECO:0000256" key="5">
    <source>
        <dbReference type="ARBA" id="ARBA00022694"/>
    </source>
</evidence>
<dbReference type="PANTHER" id="PTHR31283">
    <property type="entry name" value="EKC/KEOPS COMPLEX SUBUNIT PCC1 FAMILY MEMBER"/>
    <property type="match status" value="1"/>
</dbReference>
<evidence type="ECO:0000256" key="8">
    <source>
        <dbReference type="ARBA" id="ARBA00062157"/>
    </source>
</evidence>
<feature type="compositionally biased region" description="Polar residues" evidence="10">
    <location>
        <begin position="31"/>
        <end position="42"/>
    </location>
</feature>
<dbReference type="Pfam" id="PF09341">
    <property type="entry name" value="Pcc1"/>
    <property type="match status" value="1"/>
</dbReference>
<dbReference type="FunFam" id="3.30.310.50:FF:000005">
    <property type="entry name" value="L antigen family member 3"/>
    <property type="match status" value="1"/>
</dbReference>
<dbReference type="InterPro" id="IPR015419">
    <property type="entry name" value="CTAG/Pcc1"/>
</dbReference>
<feature type="region of interest" description="Disordered" evidence="10">
    <location>
        <begin position="170"/>
        <end position="221"/>
    </location>
</feature>
<evidence type="ECO:0000313" key="11">
    <source>
        <dbReference type="Ensembl" id="ENSSSUP00005018060.1"/>
    </source>
</evidence>
<comment type="subcellular location">
    <subcellularLocation>
        <location evidence="2">Cytoplasm</location>
    </subcellularLocation>
    <subcellularLocation>
        <location evidence="1">Nucleus</location>
    </subcellularLocation>
</comment>
<evidence type="ECO:0000256" key="10">
    <source>
        <dbReference type="SAM" id="MobiDB-lite"/>
    </source>
</evidence>
<sequence>GAEPDKAALIGWAAWEGWGVSRGSWQGWLGGNQSRLQGNNGEASHGVSRVPRAERPAGLEPTAGQAASLGACWRRRPRVASSSERRGFGSERPRARDSVALAGTGHAPGSLPRPSVRVRGGRGARSKGRSFRKAEPRLSRWRTLGAAGPVLGRRGLGRSAATMQVADAGAGGVAGGADSRDGHRGLGSPGALAAAASEAPRVPGPSQVSGPGGDASSTTGRPETRVHVFALCVPFPSNVEAEIACASLAPDREPHGSVVKKELTVTGSILAIRWRAENPRLLRISIINFLDQLSLVMRTMQRFGPPVSR</sequence>
<dbReference type="GO" id="GO:0005737">
    <property type="term" value="C:cytoplasm"/>
    <property type="evidence" value="ECO:0007669"/>
    <property type="project" value="UniProtKB-SubCell"/>
</dbReference>
<accession>A0A673U9Q1</accession>
<evidence type="ECO:0000256" key="7">
    <source>
        <dbReference type="ARBA" id="ARBA00053047"/>
    </source>
</evidence>
<feature type="compositionally biased region" description="Low complexity" evidence="10">
    <location>
        <begin position="189"/>
        <end position="209"/>
    </location>
</feature>
<feature type="compositionally biased region" description="Basic and acidic residues" evidence="10">
    <location>
        <begin position="83"/>
        <end position="97"/>
    </location>
</feature>
<name>A0A673U9Q1_SURSU</name>
<comment type="similarity">
    <text evidence="3">Belongs to the CTAG/PCC1 family.</text>
</comment>
<dbReference type="GO" id="GO:0070525">
    <property type="term" value="P:tRNA threonylcarbamoyladenosine metabolic process"/>
    <property type="evidence" value="ECO:0007669"/>
    <property type="project" value="TreeGrafter"/>
</dbReference>
<evidence type="ECO:0000256" key="3">
    <source>
        <dbReference type="ARBA" id="ARBA00007073"/>
    </source>
</evidence>
<evidence type="ECO:0000256" key="4">
    <source>
        <dbReference type="ARBA" id="ARBA00022490"/>
    </source>
</evidence>
<evidence type="ECO:0000313" key="12">
    <source>
        <dbReference type="Proteomes" id="UP000472268"/>
    </source>
</evidence>
<dbReference type="GO" id="GO:0000408">
    <property type="term" value="C:EKC/KEOPS complex"/>
    <property type="evidence" value="ECO:0007669"/>
    <property type="project" value="TreeGrafter"/>
</dbReference>
<evidence type="ECO:0000256" key="9">
    <source>
        <dbReference type="ARBA" id="ARBA00076355"/>
    </source>
</evidence>
<gene>
    <name evidence="11" type="primary">LAGE3</name>
</gene>
<dbReference type="Ensembl" id="ENSSSUT00005020598.1">
    <property type="protein sequence ID" value="ENSSSUP00005018060.1"/>
    <property type="gene ID" value="ENSSSUG00005011677.1"/>
</dbReference>
<proteinExistence type="inferred from homology"/>
<feature type="compositionally biased region" description="Basic residues" evidence="10">
    <location>
        <begin position="119"/>
        <end position="131"/>
    </location>
</feature>
<dbReference type="Gene3D" id="3.30.310.50">
    <property type="entry name" value="Alpha-D-phosphohexomutase, C-terminal domain"/>
    <property type="match status" value="1"/>
</dbReference>
<dbReference type="AlphaFoldDB" id="A0A673U9Q1"/>
<protein>
    <recommendedName>
        <fullName evidence="9">L antigen family member 3</fullName>
    </recommendedName>
</protein>
<evidence type="ECO:0000256" key="2">
    <source>
        <dbReference type="ARBA" id="ARBA00004496"/>
    </source>
</evidence>
<evidence type="ECO:0000256" key="6">
    <source>
        <dbReference type="ARBA" id="ARBA00023242"/>
    </source>
</evidence>
<comment type="function">
    <text evidence="7">Component of the EKC/KEOPS complex that is required for the formation of a threonylcarbamoyl group on adenosine at position 37 (t(6)A37) in tRNAs that read codons beginning with adenine. The complex is probably involved in the transfer of the threonylcarbamoyl moiety of threonylcarbamoyl-AMP (TC-AMP) to the N6 group of A37. LAGE3 functions as a dimerization module for the complex.</text>
</comment>
<dbReference type="PANTHER" id="PTHR31283:SF19">
    <property type="entry name" value="EKC_KEOPS COMPLEX SUBUNIT LAGE3"/>
    <property type="match status" value="1"/>
</dbReference>
<evidence type="ECO:0000256" key="1">
    <source>
        <dbReference type="ARBA" id="ARBA00004123"/>
    </source>
</evidence>
<reference evidence="11" key="1">
    <citation type="submission" date="2025-08" db="UniProtKB">
        <authorList>
            <consortium name="Ensembl"/>
        </authorList>
    </citation>
    <scope>IDENTIFICATION</scope>
</reference>
<dbReference type="GO" id="GO:0008033">
    <property type="term" value="P:tRNA processing"/>
    <property type="evidence" value="ECO:0007669"/>
    <property type="project" value="UniProtKB-KW"/>
</dbReference>
<reference evidence="11" key="2">
    <citation type="submission" date="2025-09" db="UniProtKB">
        <authorList>
            <consortium name="Ensembl"/>
        </authorList>
    </citation>
    <scope>IDENTIFICATION</scope>
</reference>
<dbReference type="Proteomes" id="UP000472268">
    <property type="component" value="Unplaced"/>
</dbReference>
<keyword evidence="4" id="KW-0963">Cytoplasm</keyword>
<comment type="subunit">
    <text evidence="8">Component of the EKC/KEOPS complex composed of at least GON7, TP53RK, TPRKB, OSGEP and LAGE3; the whole complex dimerizes.</text>
</comment>
<keyword evidence="5" id="KW-0819">tRNA processing</keyword>
<feature type="region of interest" description="Disordered" evidence="10">
    <location>
        <begin position="29"/>
        <end position="137"/>
    </location>
</feature>
<keyword evidence="6" id="KW-0539">Nucleus</keyword>